<organism evidence="4">
    <name type="scientific">viral metagenome</name>
    <dbReference type="NCBI Taxonomy" id="1070528"/>
    <lineage>
        <taxon>unclassified sequences</taxon>
        <taxon>metagenomes</taxon>
        <taxon>organismal metagenomes</taxon>
    </lineage>
</organism>
<dbReference type="GO" id="GO:0005783">
    <property type="term" value="C:endoplasmic reticulum"/>
    <property type="evidence" value="ECO:0007669"/>
    <property type="project" value="TreeGrafter"/>
</dbReference>
<dbReference type="AlphaFoldDB" id="A0A6C0BE13"/>
<dbReference type="InterPro" id="IPR002123">
    <property type="entry name" value="Plipid/glycerol_acylTrfase"/>
</dbReference>
<dbReference type="PANTHER" id="PTHR10434:SF11">
    <property type="entry name" value="1-ACYL-SN-GLYCEROL-3-PHOSPHATE ACYLTRANSFERASE"/>
    <property type="match status" value="1"/>
</dbReference>
<keyword evidence="1" id="KW-0808">Transferase</keyword>
<dbReference type="EMBL" id="MN739122">
    <property type="protein sequence ID" value="QHS90001.1"/>
    <property type="molecule type" value="Genomic_DNA"/>
</dbReference>
<keyword evidence="2" id="KW-0012">Acyltransferase</keyword>
<dbReference type="GO" id="GO:0006654">
    <property type="term" value="P:phosphatidic acid biosynthetic process"/>
    <property type="evidence" value="ECO:0007669"/>
    <property type="project" value="TreeGrafter"/>
</dbReference>
<dbReference type="SUPFAM" id="SSF69593">
    <property type="entry name" value="Glycerol-3-phosphate (1)-acyltransferase"/>
    <property type="match status" value="1"/>
</dbReference>
<dbReference type="CDD" id="cd07989">
    <property type="entry name" value="LPLAT_AGPAT-like"/>
    <property type="match status" value="1"/>
</dbReference>
<feature type="domain" description="Phospholipid/glycerol acyltransferase" evidence="3">
    <location>
        <begin position="59"/>
        <end position="177"/>
    </location>
</feature>
<dbReference type="Pfam" id="PF01553">
    <property type="entry name" value="Acyltransferase"/>
    <property type="match status" value="1"/>
</dbReference>
<evidence type="ECO:0000256" key="1">
    <source>
        <dbReference type="ARBA" id="ARBA00022679"/>
    </source>
</evidence>
<proteinExistence type="predicted"/>
<name>A0A6C0BE13_9ZZZZ</name>
<dbReference type="GO" id="GO:0003841">
    <property type="term" value="F:1-acylglycerol-3-phosphate O-acyltransferase activity"/>
    <property type="evidence" value="ECO:0007669"/>
    <property type="project" value="TreeGrafter"/>
</dbReference>
<sequence>MDILLKSIGDTVLNVTDFILELSLDSIISRFISSDRIFKNIKYTDLEKISNIQNKQKGTILISNHSCNFDYAIVNKIIPCYCVAAIPEYIRNKIKDKKLFDMYKIICYDYSKESAEYVKDKILELISEGKNVLVFPEGSLVRIKSRDEELLKPFKKGLFRLAYDNNICILPISQYHYHNDNINYFDTHIPDMILEIPLIDSSIDNLNVDVQVLNLIDPSEKDFEEFYSLCFKSVYENLNNFKV</sequence>
<evidence type="ECO:0000259" key="3">
    <source>
        <dbReference type="SMART" id="SM00563"/>
    </source>
</evidence>
<dbReference type="PANTHER" id="PTHR10434">
    <property type="entry name" value="1-ACYL-SN-GLYCEROL-3-PHOSPHATE ACYLTRANSFERASE"/>
    <property type="match status" value="1"/>
</dbReference>
<accession>A0A6C0BE13</accession>
<evidence type="ECO:0000256" key="2">
    <source>
        <dbReference type="ARBA" id="ARBA00023315"/>
    </source>
</evidence>
<reference evidence="4" key="1">
    <citation type="journal article" date="2020" name="Nature">
        <title>Giant virus diversity and host interactions through global metagenomics.</title>
        <authorList>
            <person name="Schulz F."/>
            <person name="Roux S."/>
            <person name="Paez-Espino D."/>
            <person name="Jungbluth S."/>
            <person name="Walsh D.A."/>
            <person name="Denef V.J."/>
            <person name="McMahon K.D."/>
            <person name="Konstantinidis K.T."/>
            <person name="Eloe-Fadrosh E.A."/>
            <person name="Kyrpides N.C."/>
            <person name="Woyke T."/>
        </authorList>
    </citation>
    <scope>NUCLEOTIDE SEQUENCE</scope>
    <source>
        <strain evidence="4">GVMAG-M-3300010160-4</strain>
    </source>
</reference>
<protein>
    <recommendedName>
        <fullName evidence="3">Phospholipid/glycerol acyltransferase domain-containing protein</fullName>
    </recommendedName>
</protein>
<evidence type="ECO:0000313" key="4">
    <source>
        <dbReference type="EMBL" id="QHS90001.1"/>
    </source>
</evidence>
<dbReference type="SMART" id="SM00563">
    <property type="entry name" value="PlsC"/>
    <property type="match status" value="1"/>
</dbReference>